<dbReference type="EMBL" id="KN817578">
    <property type="protein sequence ID" value="KJA19375.1"/>
    <property type="molecule type" value="Genomic_DNA"/>
</dbReference>
<dbReference type="Proteomes" id="UP000054270">
    <property type="component" value="Unassembled WGS sequence"/>
</dbReference>
<organism evidence="1 2">
    <name type="scientific">Hypholoma sublateritium (strain FD-334 SS-4)</name>
    <dbReference type="NCBI Taxonomy" id="945553"/>
    <lineage>
        <taxon>Eukaryota</taxon>
        <taxon>Fungi</taxon>
        <taxon>Dikarya</taxon>
        <taxon>Basidiomycota</taxon>
        <taxon>Agaricomycotina</taxon>
        <taxon>Agaricomycetes</taxon>
        <taxon>Agaricomycetidae</taxon>
        <taxon>Agaricales</taxon>
        <taxon>Agaricineae</taxon>
        <taxon>Strophariaceae</taxon>
        <taxon>Hypholoma</taxon>
    </lineage>
</organism>
<proteinExistence type="predicted"/>
<keyword evidence="2" id="KW-1185">Reference proteome</keyword>
<evidence type="ECO:0000313" key="2">
    <source>
        <dbReference type="Proteomes" id="UP000054270"/>
    </source>
</evidence>
<dbReference type="AlphaFoldDB" id="A0A0D2PGZ3"/>
<reference evidence="2" key="1">
    <citation type="submission" date="2014-04" db="EMBL/GenBank/DDBJ databases">
        <title>Evolutionary Origins and Diversification of the Mycorrhizal Mutualists.</title>
        <authorList>
            <consortium name="DOE Joint Genome Institute"/>
            <consortium name="Mycorrhizal Genomics Consortium"/>
            <person name="Kohler A."/>
            <person name="Kuo A."/>
            <person name="Nagy L.G."/>
            <person name="Floudas D."/>
            <person name="Copeland A."/>
            <person name="Barry K.W."/>
            <person name="Cichocki N."/>
            <person name="Veneault-Fourrey C."/>
            <person name="LaButti K."/>
            <person name="Lindquist E.A."/>
            <person name="Lipzen A."/>
            <person name="Lundell T."/>
            <person name="Morin E."/>
            <person name="Murat C."/>
            <person name="Riley R."/>
            <person name="Ohm R."/>
            <person name="Sun H."/>
            <person name="Tunlid A."/>
            <person name="Henrissat B."/>
            <person name="Grigoriev I.V."/>
            <person name="Hibbett D.S."/>
            <person name="Martin F."/>
        </authorList>
    </citation>
    <scope>NUCLEOTIDE SEQUENCE [LARGE SCALE GENOMIC DNA]</scope>
    <source>
        <strain evidence="2">FD-334 SS-4</strain>
    </source>
</reference>
<evidence type="ECO:0000313" key="1">
    <source>
        <dbReference type="EMBL" id="KJA19375.1"/>
    </source>
</evidence>
<gene>
    <name evidence="1" type="ORF">HYPSUDRAFT_204598</name>
</gene>
<sequence length="132" mass="14658">MISLPSVDTITTDKYSLRHLRAWSALKGVDTVPRIGFPALKALKLVSVPPSYPYRSKFDTVPDPVSAYVKARSARGHAISIVDFTKDTLDVLPDMAFLRKAVGLKVRWRQRGVAEIREYICGTGTPQKVESV</sequence>
<protein>
    <submittedName>
        <fullName evidence="1">Uncharacterized protein</fullName>
    </submittedName>
</protein>
<name>A0A0D2PGZ3_HYPSF</name>
<accession>A0A0D2PGZ3</accession>